<dbReference type="Proteomes" id="UP001597286">
    <property type="component" value="Unassembled WGS sequence"/>
</dbReference>
<evidence type="ECO:0000313" key="2">
    <source>
        <dbReference type="EMBL" id="MFD1811280.1"/>
    </source>
</evidence>
<dbReference type="InterPro" id="IPR005152">
    <property type="entry name" value="Lipase_secreted"/>
</dbReference>
<evidence type="ECO:0000256" key="1">
    <source>
        <dbReference type="SAM" id="SignalP"/>
    </source>
</evidence>
<dbReference type="Gene3D" id="3.40.50.1820">
    <property type="entry name" value="alpha/beta hydrolase"/>
    <property type="match status" value="1"/>
</dbReference>
<dbReference type="PANTHER" id="PTHR34853:SF1">
    <property type="entry name" value="LIPASE 5"/>
    <property type="match status" value="1"/>
</dbReference>
<organism evidence="2 3">
    <name type="scientific">Rhodococcus gannanensis</name>
    <dbReference type="NCBI Taxonomy" id="1960308"/>
    <lineage>
        <taxon>Bacteria</taxon>
        <taxon>Bacillati</taxon>
        <taxon>Actinomycetota</taxon>
        <taxon>Actinomycetes</taxon>
        <taxon>Mycobacteriales</taxon>
        <taxon>Nocardiaceae</taxon>
        <taxon>Rhodococcus</taxon>
    </lineage>
</organism>
<dbReference type="RefSeq" id="WP_378483832.1">
    <property type="nucleotide sequence ID" value="NZ_JBHUFB010000006.1"/>
</dbReference>
<keyword evidence="1" id="KW-0732">Signal</keyword>
<gene>
    <name evidence="2" type="ORF">ACFSJG_03555</name>
</gene>
<dbReference type="InterPro" id="IPR029058">
    <property type="entry name" value="AB_hydrolase_fold"/>
</dbReference>
<accession>A0ABW4NYL8</accession>
<dbReference type="PANTHER" id="PTHR34853">
    <property type="match status" value="1"/>
</dbReference>
<sequence>MPIPGPPRARRLALTALALAACLPFGGVAAASPNPGTAVPLDVPAPGEVLTEQTVGALRDGRFATPQEIWDGLVGADDFFDEPTLRGDEKPGTLLRSEPFDVQFAGVVPAGLNAWKLMYVTENVKGGLDIGTAVMMVPQDDRGDATRPVVAYQEANDSVGANCHPSSQWTGGVPVEPSGWSAVGPLTQMWSAGAATVITDVGNDADPAPHGSFAGRYAGMAVLNGIRAAFEVGAPGVRVDSPVGAFGIAGGGVGAAFAAEYQPHYAPEIDLRATVLEAMVPDQRSFVDYSADGLGAGFAFATLLGLEAQYPEMRIDEKLTPAGRALADHFRGSCQIAYFTTPFLPLHTLFTSGTRPADVPEFQAVFADNDLGRDAAPGGKVLVSNCRANDSFLMVVPVADTAALVERYRAMGTDITYQPLDCSDATMVTQPYRWLTELYGMHTVDWLIHEVQ</sequence>
<feature type="chain" id="PRO_5046126135" evidence="1">
    <location>
        <begin position="31"/>
        <end position="452"/>
    </location>
</feature>
<protein>
    <submittedName>
        <fullName evidence="2">Lipase family protein</fullName>
    </submittedName>
</protein>
<reference evidence="3" key="1">
    <citation type="journal article" date="2019" name="Int. J. Syst. Evol. Microbiol.">
        <title>The Global Catalogue of Microorganisms (GCM) 10K type strain sequencing project: providing services to taxonomists for standard genome sequencing and annotation.</title>
        <authorList>
            <consortium name="The Broad Institute Genomics Platform"/>
            <consortium name="The Broad Institute Genome Sequencing Center for Infectious Disease"/>
            <person name="Wu L."/>
            <person name="Ma J."/>
        </authorList>
    </citation>
    <scope>NUCLEOTIDE SEQUENCE [LARGE SCALE GENOMIC DNA]</scope>
    <source>
        <strain evidence="3">DT72</strain>
    </source>
</reference>
<keyword evidence="3" id="KW-1185">Reference proteome</keyword>
<feature type="signal peptide" evidence="1">
    <location>
        <begin position="1"/>
        <end position="30"/>
    </location>
</feature>
<dbReference type="Pfam" id="PF03583">
    <property type="entry name" value="LIP"/>
    <property type="match status" value="1"/>
</dbReference>
<dbReference type="EMBL" id="JBHUFB010000006">
    <property type="protein sequence ID" value="MFD1811280.1"/>
    <property type="molecule type" value="Genomic_DNA"/>
</dbReference>
<evidence type="ECO:0000313" key="3">
    <source>
        <dbReference type="Proteomes" id="UP001597286"/>
    </source>
</evidence>
<comment type="caution">
    <text evidence="2">The sequence shown here is derived from an EMBL/GenBank/DDBJ whole genome shotgun (WGS) entry which is preliminary data.</text>
</comment>
<name>A0ABW4NYL8_9NOCA</name>
<proteinExistence type="predicted"/>
<dbReference type="Gene3D" id="1.10.260.130">
    <property type="match status" value="1"/>
</dbReference>